<dbReference type="EMBL" id="JAENRR010000035">
    <property type="protein sequence ID" value="MBK3518487.1"/>
    <property type="molecule type" value="Genomic_DNA"/>
</dbReference>
<comment type="caution">
    <text evidence="1">The sequence shown here is derived from an EMBL/GenBank/DDBJ whole genome shotgun (WGS) entry which is preliminary data.</text>
</comment>
<organism evidence="1 2">
    <name type="scientific">Carboxylicivirga marina</name>
    <dbReference type="NCBI Taxonomy" id="2800988"/>
    <lineage>
        <taxon>Bacteria</taxon>
        <taxon>Pseudomonadati</taxon>
        <taxon>Bacteroidota</taxon>
        <taxon>Bacteroidia</taxon>
        <taxon>Marinilabiliales</taxon>
        <taxon>Marinilabiliaceae</taxon>
        <taxon>Carboxylicivirga</taxon>
    </lineage>
</organism>
<keyword evidence="2" id="KW-1185">Reference proteome</keyword>
<sequence length="114" mass="13132">MEIIAKPPENIVKLIDEDTAQVNHPIVKTRDKLLEINSNKYLLATDLDVIPIVITNIVFNDHVMYVHYKGTGSYLDFEGMTSVDLYDTTGGIGALFFISIEWHWDQILQLRFYD</sequence>
<protein>
    <submittedName>
        <fullName evidence="1">Uncharacterized protein</fullName>
    </submittedName>
</protein>
<name>A0ABS1HLD7_9BACT</name>
<reference evidence="1 2" key="1">
    <citation type="submission" date="2021-01" db="EMBL/GenBank/DDBJ databases">
        <title>Carboxyliciviraga sp.nov., isolated from coastal sediments.</title>
        <authorList>
            <person name="Lu D."/>
            <person name="Zhang T."/>
        </authorList>
    </citation>
    <scope>NUCLEOTIDE SEQUENCE [LARGE SCALE GENOMIC DNA]</scope>
    <source>
        <strain evidence="1 2">N1Y132</strain>
    </source>
</reference>
<dbReference type="Proteomes" id="UP000605676">
    <property type="component" value="Unassembled WGS sequence"/>
</dbReference>
<gene>
    <name evidence="1" type="ORF">JIV24_14175</name>
</gene>
<proteinExistence type="predicted"/>
<accession>A0ABS1HLD7</accession>
<evidence type="ECO:0000313" key="2">
    <source>
        <dbReference type="Proteomes" id="UP000605676"/>
    </source>
</evidence>
<evidence type="ECO:0000313" key="1">
    <source>
        <dbReference type="EMBL" id="MBK3518487.1"/>
    </source>
</evidence>
<dbReference type="RefSeq" id="WP_200465715.1">
    <property type="nucleotide sequence ID" value="NZ_JAENRR010000035.1"/>
</dbReference>